<dbReference type="GO" id="GO:0043023">
    <property type="term" value="F:ribosomal large subunit binding"/>
    <property type="evidence" value="ECO:0007669"/>
    <property type="project" value="TreeGrafter"/>
</dbReference>
<dbReference type="GO" id="GO:0017148">
    <property type="term" value="P:negative regulation of translation"/>
    <property type="evidence" value="ECO:0007669"/>
    <property type="project" value="TreeGrafter"/>
</dbReference>
<name>A0A381UYL9_9ZZZZ</name>
<sequence length="102" mass="11512">VIEAAREKKARDLIVLDLRDSGGFTDYFVICSGGSHRQVKAIVEGIEARLKIGGRRQVQTEGSATDWVLIDCFDFVVHVFTPEARNFYSLERLWGNALRVEV</sequence>
<dbReference type="AlphaFoldDB" id="A0A381UYL9"/>
<dbReference type="PANTHER" id="PTHR21043">
    <property type="entry name" value="IOJAP SUPERFAMILY ORTHOLOG"/>
    <property type="match status" value="1"/>
</dbReference>
<evidence type="ECO:0000256" key="1">
    <source>
        <dbReference type="ARBA" id="ARBA00010574"/>
    </source>
</evidence>
<dbReference type="InterPro" id="IPR004394">
    <property type="entry name" value="Iojap/RsfS/C7orf30"/>
</dbReference>
<organism evidence="2">
    <name type="scientific">marine metagenome</name>
    <dbReference type="NCBI Taxonomy" id="408172"/>
    <lineage>
        <taxon>unclassified sequences</taxon>
        <taxon>metagenomes</taxon>
        <taxon>ecological metagenomes</taxon>
    </lineage>
</organism>
<evidence type="ECO:0000313" key="2">
    <source>
        <dbReference type="EMBL" id="SVA33226.1"/>
    </source>
</evidence>
<accession>A0A381UYL9</accession>
<dbReference type="SUPFAM" id="SSF81301">
    <property type="entry name" value="Nucleotidyltransferase"/>
    <property type="match status" value="1"/>
</dbReference>
<dbReference type="NCBIfam" id="TIGR00090">
    <property type="entry name" value="rsfS_iojap_ybeB"/>
    <property type="match status" value="1"/>
</dbReference>
<proteinExistence type="inferred from homology"/>
<comment type="similarity">
    <text evidence="1">Belongs to the Iojap/RsfS family.</text>
</comment>
<feature type="non-terminal residue" evidence="2">
    <location>
        <position position="1"/>
    </location>
</feature>
<reference evidence="2" key="1">
    <citation type="submission" date="2018-05" db="EMBL/GenBank/DDBJ databases">
        <authorList>
            <person name="Lanie J.A."/>
            <person name="Ng W.-L."/>
            <person name="Kazmierczak K.M."/>
            <person name="Andrzejewski T.M."/>
            <person name="Davidsen T.M."/>
            <person name="Wayne K.J."/>
            <person name="Tettelin H."/>
            <person name="Glass J.I."/>
            <person name="Rusch D."/>
            <person name="Podicherti R."/>
            <person name="Tsui H.-C.T."/>
            <person name="Winkler M.E."/>
        </authorList>
    </citation>
    <scope>NUCLEOTIDE SEQUENCE</scope>
</reference>
<dbReference type="EMBL" id="UINC01007421">
    <property type="protein sequence ID" value="SVA33226.1"/>
    <property type="molecule type" value="Genomic_DNA"/>
</dbReference>
<dbReference type="PANTHER" id="PTHR21043:SF0">
    <property type="entry name" value="MITOCHONDRIAL ASSEMBLY OF RIBOSOMAL LARGE SUBUNIT PROTEIN 1"/>
    <property type="match status" value="1"/>
</dbReference>
<dbReference type="Gene3D" id="3.30.460.10">
    <property type="entry name" value="Beta Polymerase, domain 2"/>
    <property type="match status" value="1"/>
</dbReference>
<dbReference type="GO" id="GO:0090071">
    <property type="term" value="P:negative regulation of ribosome biogenesis"/>
    <property type="evidence" value="ECO:0007669"/>
    <property type="project" value="TreeGrafter"/>
</dbReference>
<protein>
    <recommendedName>
        <fullName evidence="3">Ribosome silencing factor</fullName>
    </recommendedName>
</protein>
<dbReference type="Pfam" id="PF02410">
    <property type="entry name" value="RsfS"/>
    <property type="match status" value="1"/>
</dbReference>
<gene>
    <name evidence="2" type="ORF">METZ01_LOCUS86080</name>
</gene>
<evidence type="ECO:0008006" key="3">
    <source>
        <dbReference type="Google" id="ProtNLM"/>
    </source>
</evidence>
<dbReference type="HAMAP" id="MF_01477">
    <property type="entry name" value="Iojap_RsfS"/>
    <property type="match status" value="1"/>
</dbReference>
<dbReference type="InterPro" id="IPR043519">
    <property type="entry name" value="NT_sf"/>
</dbReference>